<evidence type="ECO:0000313" key="2">
    <source>
        <dbReference type="Proteomes" id="UP001179121"/>
    </source>
</evidence>
<dbReference type="Proteomes" id="UP001179121">
    <property type="component" value="Chromosome"/>
</dbReference>
<keyword evidence="2" id="KW-1185">Reference proteome</keyword>
<organism evidence="1 2">
    <name type="scientific">Nitrospira tepida</name>
    <dbReference type="NCBI Taxonomy" id="2973512"/>
    <lineage>
        <taxon>Bacteria</taxon>
        <taxon>Pseudomonadati</taxon>
        <taxon>Nitrospirota</taxon>
        <taxon>Nitrospiria</taxon>
        <taxon>Nitrospirales</taxon>
        <taxon>Nitrospiraceae</taxon>
        <taxon>Nitrospira</taxon>
    </lineage>
</organism>
<name>A0AA86N253_9BACT</name>
<gene>
    <name evidence="1" type="ORF">DNFV4_03702</name>
</gene>
<proteinExistence type="predicted"/>
<dbReference type="EMBL" id="OX365700">
    <property type="protein sequence ID" value="CAI4033266.1"/>
    <property type="molecule type" value="Genomic_DNA"/>
</dbReference>
<sequence>MPLEMNNQIRMKILKLLDDRGGAISKEEWRHIEAGSIEIDRYLAELIVQGCIRHDQETRIYSVTDTGRHELARLQAAGDSIGS</sequence>
<reference evidence="1" key="1">
    <citation type="submission" date="2022-10" db="EMBL/GenBank/DDBJ databases">
        <authorList>
            <person name="Koch H."/>
        </authorList>
    </citation>
    <scope>NUCLEOTIDE SEQUENCE</scope>
    <source>
        <strain evidence="1">DNF</strain>
    </source>
</reference>
<protein>
    <submittedName>
        <fullName evidence="1">Uncharacterized protein</fullName>
    </submittedName>
</protein>
<evidence type="ECO:0000313" key="1">
    <source>
        <dbReference type="EMBL" id="CAI4033266.1"/>
    </source>
</evidence>
<dbReference type="AlphaFoldDB" id="A0AA86N253"/>
<dbReference type="KEGG" id="nti:DNFV4_03702"/>
<dbReference type="RefSeq" id="WP_289270330.1">
    <property type="nucleotide sequence ID" value="NZ_OX365700.1"/>
</dbReference>
<accession>A0AA86N253</accession>